<reference evidence="2" key="1">
    <citation type="journal article" date="2019" name="Int. J. Syst. Evol. Microbiol.">
        <title>The Global Catalogue of Microorganisms (GCM) 10K type strain sequencing project: providing services to taxonomists for standard genome sequencing and annotation.</title>
        <authorList>
            <consortium name="The Broad Institute Genomics Platform"/>
            <consortium name="The Broad Institute Genome Sequencing Center for Infectious Disease"/>
            <person name="Wu L."/>
            <person name="Ma J."/>
        </authorList>
    </citation>
    <scope>NUCLEOTIDE SEQUENCE [LARGE SCALE GENOMIC DNA]</scope>
    <source>
        <strain evidence="2">JCM 30331</strain>
    </source>
</reference>
<evidence type="ECO:0000313" key="1">
    <source>
        <dbReference type="EMBL" id="GGK11017.1"/>
    </source>
</evidence>
<proteinExistence type="predicted"/>
<name>A0ABQ2EKE1_9DEIO</name>
<comment type="caution">
    <text evidence="1">The sequence shown here is derived from an EMBL/GenBank/DDBJ whole genome shotgun (WGS) entry which is preliminary data.</text>
</comment>
<dbReference type="Proteomes" id="UP000647587">
    <property type="component" value="Unassembled WGS sequence"/>
</dbReference>
<keyword evidence="2" id="KW-1185">Reference proteome</keyword>
<evidence type="ECO:0000313" key="2">
    <source>
        <dbReference type="Proteomes" id="UP000647587"/>
    </source>
</evidence>
<gene>
    <name evidence="1" type="ORF">GCM10008955_00360</name>
</gene>
<sequence>MLNPPCDLPDGLDGEVPQIKKNLLAPVGAFHVIRLDSQGETGQETNSVSGRDDMMLMGLEQVSDIGSHLFRRD</sequence>
<dbReference type="EMBL" id="BMPP01000001">
    <property type="protein sequence ID" value="GGK11017.1"/>
    <property type="molecule type" value="Genomic_DNA"/>
</dbReference>
<organism evidence="1 2">
    <name type="scientific">Deinococcus malanensis</name>
    <dbReference type="NCBI Taxonomy" id="1706855"/>
    <lineage>
        <taxon>Bacteria</taxon>
        <taxon>Thermotogati</taxon>
        <taxon>Deinococcota</taxon>
        <taxon>Deinococci</taxon>
        <taxon>Deinococcales</taxon>
        <taxon>Deinococcaceae</taxon>
        <taxon>Deinococcus</taxon>
    </lineage>
</organism>
<accession>A0ABQ2EKE1</accession>
<protein>
    <submittedName>
        <fullName evidence="1">Uncharacterized protein</fullName>
    </submittedName>
</protein>